<evidence type="ECO:0000313" key="2">
    <source>
        <dbReference type="Proteomes" id="UP001179842"/>
    </source>
</evidence>
<name>A0ABY8LT92_9BACT</name>
<dbReference type="Proteomes" id="UP001179842">
    <property type="component" value="Chromosome"/>
</dbReference>
<accession>A0ABY8LT92</accession>
<reference evidence="1" key="1">
    <citation type="submission" date="2023-04" db="EMBL/GenBank/DDBJ databases">
        <title>Completed genome of Mycoplasma lagogenitalium type strain 12MS.</title>
        <authorList>
            <person name="Spergser J."/>
        </authorList>
    </citation>
    <scope>NUCLEOTIDE SEQUENCE</scope>
    <source>
        <strain evidence="1">12MS</strain>
    </source>
</reference>
<proteinExistence type="predicted"/>
<keyword evidence="2" id="KW-1185">Reference proteome</keyword>
<dbReference type="EMBL" id="CP122979">
    <property type="protein sequence ID" value="WGI36456.1"/>
    <property type="molecule type" value="Genomic_DNA"/>
</dbReference>
<protein>
    <submittedName>
        <fullName evidence="1">Uncharacterized protein</fullName>
    </submittedName>
</protein>
<dbReference type="RefSeq" id="WP_280101757.1">
    <property type="nucleotide sequence ID" value="NZ_CP122979.1"/>
</dbReference>
<evidence type="ECO:0000313" key="1">
    <source>
        <dbReference type="EMBL" id="WGI36456.1"/>
    </source>
</evidence>
<sequence length="93" mass="11148">MKKIKFNKNETMGTEFNIVEYQYNEMKDAQRAIQKVNNREKQEELFKKLSDISINAKKSHNQFQKDLLEFCQDMIKLNEELDQVLVDEENKTS</sequence>
<organism evidence="1 2">
    <name type="scientific">Mesomycoplasma lagogenitalium</name>
    <dbReference type="NCBI Taxonomy" id="171286"/>
    <lineage>
        <taxon>Bacteria</taxon>
        <taxon>Bacillati</taxon>
        <taxon>Mycoplasmatota</taxon>
        <taxon>Mycoplasmoidales</taxon>
        <taxon>Metamycoplasmataceae</taxon>
        <taxon>Mesomycoplasma</taxon>
    </lineage>
</organism>
<gene>
    <name evidence="1" type="ORF">QEG99_03255</name>
</gene>